<comment type="caution">
    <text evidence="2">The sequence shown here is derived from an EMBL/GenBank/DDBJ whole genome shotgun (WGS) entry which is preliminary data.</text>
</comment>
<organism evidence="2 3">
    <name type="scientific">Populus tomentosa</name>
    <name type="common">Chinese white poplar</name>
    <dbReference type="NCBI Taxonomy" id="118781"/>
    <lineage>
        <taxon>Eukaryota</taxon>
        <taxon>Viridiplantae</taxon>
        <taxon>Streptophyta</taxon>
        <taxon>Embryophyta</taxon>
        <taxon>Tracheophyta</taxon>
        <taxon>Spermatophyta</taxon>
        <taxon>Magnoliopsida</taxon>
        <taxon>eudicotyledons</taxon>
        <taxon>Gunneridae</taxon>
        <taxon>Pentapetalae</taxon>
        <taxon>rosids</taxon>
        <taxon>fabids</taxon>
        <taxon>Malpighiales</taxon>
        <taxon>Salicaceae</taxon>
        <taxon>Saliceae</taxon>
        <taxon>Populus</taxon>
    </lineage>
</organism>
<evidence type="ECO:0000256" key="1">
    <source>
        <dbReference type="SAM" id="Coils"/>
    </source>
</evidence>
<evidence type="ECO:0000313" key="2">
    <source>
        <dbReference type="EMBL" id="KAG6784171.1"/>
    </source>
</evidence>
<protein>
    <submittedName>
        <fullName evidence="2">Uncharacterized protein</fullName>
    </submittedName>
</protein>
<reference evidence="2" key="1">
    <citation type="journal article" date="2020" name="bioRxiv">
        <title>Hybrid origin of Populus tomentosa Carr. identified through genome sequencing and phylogenomic analysis.</title>
        <authorList>
            <person name="An X."/>
            <person name="Gao K."/>
            <person name="Chen Z."/>
            <person name="Li J."/>
            <person name="Yang X."/>
            <person name="Yang X."/>
            <person name="Zhou J."/>
            <person name="Guo T."/>
            <person name="Zhao T."/>
            <person name="Huang S."/>
            <person name="Miao D."/>
            <person name="Khan W.U."/>
            <person name="Rao P."/>
            <person name="Ye M."/>
            <person name="Lei B."/>
            <person name="Liao W."/>
            <person name="Wang J."/>
            <person name="Ji L."/>
            <person name="Li Y."/>
            <person name="Guo B."/>
            <person name="Mustafa N.S."/>
            <person name="Li S."/>
            <person name="Yun Q."/>
            <person name="Keller S.R."/>
            <person name="Mao J."/>
            <person name="Zhang R."/>
            <person name="Strauss S.H."/>
        </authorList>
    </citation>
    <scope>NUCLEOTIDE SEQUENCE</scope>
    <source>
        <strain evidence="2">GM15</strain>
        <tissue evidence="2">Leaf</tissue>
    </source>
</reference>
<gene>
    <name evidence="2" type="ORF">POTOM_009857</name>
</gene>
<keyword evidence="3" id="KW-1185">Reference proteome</keyword>
<accession>A0A8X8A939</accession>
<dbReference type="OrthoDB" id="1857819at2759"/>
<dbReference type="GO" id="GO:0005739">
    <property type="term" value="C:mitochondrion"/>
    <property type="evidence" value="ECO:0007669"/>
    <property type="project" value="TreeGrafter"/>
</dbReference>
<evidence type="ECO:0000313" key="3">
    <source>
        <dbReference type="Proteomes" id="UP000886885"/>
    </source>
</evidence>
<dbReference type="Proteomes" id="UP000886885">
    <property type="component" value="Chromosome 2D"/>
</dbReference>
<keyword evidence="1" id="KW-0175">Coiled coil</keyword>
<dbReference type="PANTHER" id="PTHR38355:SF1">
    <property type="entry name" value="OS06G0149500 PROTEIN"/>
    <property type="match status" value="1"/>
</dbReference>
<sequence>MEFANRLVAVATKAANNNTVINVCLVGSFLVLAARSANQQNNIEALKAEKDSLVKSNKAMKKTMWDWKQQLFSEAETDSALVTVARLRAIYGEAPPPQTGALYLCLRGVFRLLDNFFSDYLLVLAGDAVKEEAKSSASKLVDQNVGRIVSGSVHSLVSKNDE</sequence>
<dbReference type="EMBL" id="JAAWWB010000004">
    <property type="protein sequence ID" value="KAG6784171.1"/>
    <property type="molecule type" value="Genomic_DNA"/>
</dbReference>
<dbReference type="PANTHER" id="PTHR38355">
    <property type="entry name" value="OS06G0149500 PROTEIN"/>
    <property type="match status" value="1"/>
</dbReference>
<name>A0A8X8A939_POPTO</name>
<proteinExistence type="predicted"/>
<dbReference type="AlphaFoldDB" id="A0A8X8A939"/>
<feature type="coiled-coil region" evidence="1">
    <location>
        <begin position="36"/>
        <end position="63"/>
    </location>
</feature>